<organism evidence="1 2">
    <name type="scientific">Spirosoma terrae</name>
    <dbReference type="NCBI Taxonomy" id="1968276"/>
    <lineage>
        <taxon>Bacteria</taxon>
        <taxon>Pseudomonadati</taxon>
        <taxon>Bacteroidota</taxon>
        <taxon>Cytophagia</taxon>
        <taxon>Cytophagales</taxon>
        <taxon>Cytophagaceae</taxon>
        <taxon>Spirosoma</taxon>
    </lineage>
</organism>
<evidence type="ECO:0000313" key="2">
    <source>
        <dbReference type="Proteomes" id="UP000474175"/>
    </source>
</evidence>
<dbReference type="RefSeq" id="WP_163948187.1">
    <property type="nucleotide sequence ID" value="NZ_JAAFZH010000004.1"/>
</dbReference>
<comment type="caution">
    <text evidence="1">The sequence shown here is derived from an EMBL/GenBank/DDBJ whole genome shotgun (WGS) entry which is preliminary data.</text>
</comment>
<sequence length="78" mass="8588">MKVQTVNYNRVLSAGYTGTSGNGNTRGIQLTPVLHSRQVEMVPLTSRGKPASCEICVPIEEIDAFIEALQEIKTNWPK</sequence>
<name>A0A6L9L5A7_9BACT</name>
<reference evidence="1 2" key="1">
    <citation type="submission" date="2020-02" db="EMBL/GenBank/DDBJ databases">
        <title>Draft genome sequence of two Spirosoma agri KCTC 52727 and Spirosoma terrae KCTC 52035.</title>
        <authorList>
            <person name="Rojas J."/>
            <person name="Ambika Manirajan B."/>
            <person name="Suarez C."/>
            <person name="Ratering S."/>
            <person name="Schnell S."/>
        </authorList>
    </citation>
    <scope>NUCLEOTIDE SEQUENCE [LARGE SCALE GENOMIC DNA]</scope>
    <source>
        <strain evidence="1 2">KCTC 52035</strain>
    </source>
</reference>
<accession>A0A6L9L5A7</accession>
<protein>
    <submittedName>
        <fullName evidence="1">Uncharacterized protein</fullName>
    </submittedName>
</protein>
<dbReference type="EMBL" id="JAAFZH010000004">
    <property type="protein sequence ID" value="NDU95684.1"/>
    <property type="molecule type" value="Genomic_DNA"/>
</dbReference>
<proteinExistence type="predicted"/>
<gene>
    <name evidence="1" type="ORF">GK108_12445</name>
</gene>
<dbReference type="Proteomes" id="UP000474175">
    <property type="component" value="Unassembled WGS sequence"/>
</dbReference>
<dbReference type="AlphaFoldDB" id="A0A6L9L5A7"/>
<evidence type="ECO:0000313" key="1">
    <source>
        <dbReference type="EMBL" id="NDU95684.1"/>
    </source>
</evidence>
<keyword evidence="2" id="KW-1185">Reference proteome</keyword>